<feature type="region of interest" description="Disordered" evidence="1">
    <location>
        <begin position="55"/>
        <end position="78"/>
    </location>
</feature>
<proteinExistence type="predicted"/>
<dbReference type="Proteomes" id="UP000784294">
    <property type="component" value="Unassembled WGS sequence"/>
</dbReference>
<keyword evidence="3" id="KW-1185">Reference proteome</keyword>
<sequence length="229" mass="24673">MTKFWQHIACVQSLGHTSFRQPDYRCEICSSSRSLRQVSRTGTLDITGEITATASDELAGASGDLETREDEQSRDSDVAISKSELALSTVLDHTTCPSEEASAPEIPASILHSIPTATNAIDNFAPSRQDSSDPSDQIVPASARAFLPTGTGLASHSATAPGDIIHSSLLNGTTGYPVTGTGRDIEEAGGWMPIDWRSLVSMFCYLMQFGSPLFHLLEIHSVRSLRFPF</sequence>
<comment type="caution">
    <text evidence="2">The sequence shown here is derived from an EMBL/GenBank/DDBJ whole genome shotgun (WGS) entry which is preliminary data.</text>
</comment>
<accession>A0A448WDM1</accession>
<evidence type="ECO:0008006" key="4">
    <source>
        <dbReference type="Google" id="ProtNLM"/>
    </source>
</evidence>
<name>A0A448WDM1_9PLAT</name>
<protein>
    <recommendedName>
        <fullName evidence="4">PHD-type domain-containing protein</fullName>
    </recommendedName>
</protein>
<organism evidence="2 3">
    <name type="scientific">Protopolystoma xenopodis</name>
    <dbReference type="NCBI Taxonomy" id="117903"/>
    <lineage>
        <taxon>Eukaryota</taxon>
        <taxon>Metazoa</taxon>
        <taxon>Spiralia</taxon>
        <taxon>Lophotrochozoa</taxon>
        <taxon>Platyhelminthes</taxon>
        <taxon>Monogenea</taxon>
        <taxon>Polyopisthocotylea</taxon>
        <taxon>Polystomatidea</taxon>
        <taxon>Polystomatidae</taxon>
        <taxon>Protopolystoma</taxon>
    </lineage>
</organism>
<dbReference type="EMBL" id="CAAALY010005728">
    <property type="protein sequence ID" value="VEL09198.1"/>
    <property type="molecule type" value="Genomic_DNA"/>
</dbReference>
<evidence type="ECO:0000313" key="3">
    <source>
        <dbReference type="Proteomes" id="UP000784294"/>
    </source>
</evidence>
<dbReference type="AlphaFoldDB" id="A0A448WDM1"/>
<evidence type="ECO:0000313" key="2">
    <source>
        <dbReference type="EMBL" id="VEL09198.1"/>
    </source>
</evidence>
<reference evidence="2" key="1">
    <citation type="submission" date="2018-11" db="EMBL/GenBank/DDBJ databases">
        <authorList>
            <consortium name="Pathogen Informatics"/>
        </authorList>
    </citation>
    <scope>NUCLEOTIDE SEQUENCE</scope>
</reference>
<evidence type="ECO:0000256" key="1">
    <source>
        <dbReference type="SAM" id="MobiDB-lite"/>
    </source>
</evidence>
<gene>
    <name evidence="2" type="ORF">PXEA_LOCUS2638</name>
</gene>